<keyword evidence="3" id="KW-0413">Isomerase</keyword>
<sequence>MEEQVKFEQKGRVGYVILARPEKRNALNAAMVSGLQQALDKCETADEVKVTIIKAEGKVFCSGADLEDIKRMQDNTFEENLEDSERLKELFYRIYTFPKVVIAQVQGHALAGGCGLISVCDFAYAVPQAKMGYTEVRIGFVPAMVLVFLLRKLGEGKAKELLLTGELVEAADARETGLVNDVFEADELEENVYQVAQGLIERNSGEAMAMTKKMITEVQDMSMEEALDYAARMNAKARETEDCKQGIKAFLEKKKIDW</sequence>
<protein>
    <submittedName>
        <fullName evidence="3">Enoyl-CoA hydratase/isomerase family protein</fullName>
    </submittedName>
</protein>
<dbReference type="PANTHER" id="PTHR42964:SF1">
    <property type="entry name" value="POLYKETIDE BIOSYNTHESIS ENOYL-COA HYDRATASE PKSH-RELATED"/>
    <property type="match status" value="1"/>
</dbReference>
<organism evidence="3 4">
    <name type="scientific">Echinicola soli</name>
    <dbReference type="NCBI Taxonomy" id="2591634"/>
    <lineage>
        <taxon>Bacteria</taxon>
        <taxon>Pseudomonadati</taxon>
        <taxon>Bacteroidota</taxon>
        <taxon>Cytophagia</taxon>
        <taxon>Cytophagales</taxon>
        <taxon>Cyclobacteriaceae</taxon>
        <taxon>Echinicola</taxon>
    </lineage>
</organism>
<dbReference type="InterPro" id="IPR001753">
    <property type="entry name" value="Enoyl-CoA_hydra/iso"/>
</dbReference>
<dbReference type="CDD" id="cd06558">
    <property type="entry name" value="crotonase-like"/>
    <property type="match status" value="1"/>
</dbReference>
<dbReference type="InterPro" id="IPR051683">
    <property type="entry name" value="Enoyl-CoA_Hydratase/Isomerase"/>
</dbReference>
<dbReference type="PROSITE" id="PS00166">
    <property type="entry name" value="ENOYL_COA_HYDRATASE"/>
    <property type="match status" value="1"/>
</dbReference>
<evidence type="ECO:0000256" key="2">
    <source>
        <dbReference type="RuleBase" id="RU003707"/>
    </source>
</evidence>
<proteinExistence type="inferred from homology"/>
<dbReference type="Proteomes" id="UP000316614">
    <property type="component" value="Chromosome"/>
</dbReference>
<evidence type="ECO:0000313" key="4">
    <source>
        <dbReference type="Proteomes" id="UP000316614"/>
    </source>
</evidence>
<dbReference type="InterPro" id="IPR029045">
    <property type="entry name" value="ClpP/crotonase-like_dom_sf"/>
</dbReference>
<accession>A0A514CDC8</accession>
<dbReference type="KEGG" id="echi:FKX85_01675"/>
<dbReference type="InterPro" id="IPR018376">
    <property type="entry name" value="Enoyl-CoA_hyd/isom_CS"/>
</dbReference>
<name>A0A514CDC8_9BACT</name>
<reference evidence="3 4" key="1">
    <citation type="submission" date="2019-06" db="EMBL/GenBank/DDBJ databases">
        <title>Echinicola alkalisoli sp. nov. isolated from saline soil.</title>
        <authorList>
            <person name="Sun J.-Q."/>
            <person name="Xu L."/>
        </authorList>
    </citation>
    <scope>NUCLEOTIDE SEQUENCE [LARGE SCALE GENOMIC DNA]</scope>
    <source>
        <strain evidence="3 4">LN3S3</strain>
    </source>
</reference>
<dbReference type="Gene3D" id="1.10.12.10">
    <property type="entry name" value="Lyase 2-enoyl-coa Hydratase, Chain A, domain 2"/>
    <property type="match status" value="1"/>
</dbReference>
<gene>
    <name evidence="3" type="ORF">FKX85_01675</name>
</gene>
<comment type="similarity">
    <text evidence="1 2">Belongs to the enoyl-CoA hydratase/isomerase family.</text>
</comment>
<dbReference type="Gene3D" id="3.90.226.10">
    <property type="entry name" value="2-enoyl-CoA Hydratase, Chain A, domain 1"/>
    <property type="match status" value="1"/>
</dbReference>
<dbReference type="AlphaFoldDB" id="A0A514CDC8"/>
<dbReference type="GO" id="GO:0016853">
    <property type="term" value="F:isomerase activity"/>
    <property type="evidence" value="ECO:0007669"/>
    <property type="project" value="UniProtKB-KW"/>
</dbReference>
<dbReference type="RefSeq" id="WP_141613086.1">
    <property type="nucleotide sequence ID" value="NZ_CP041253.1"/>
</dbReference>
<dbReference type="InterPro" id="IPR014748">
    <property type="entry name" value="Enoyl-CoA_hydra_C"/>
</dbReference>
<evidence type="ECO:0000313" key="3">
    <source>
        <dbReference type="EMBL" id="QDH77822.1"/>
    </source>
</evidence>
<dbReference type="SUPFAM" id="SSF52096">
    <property type="entry name" value="ClpP/crotonase"/>
    <property type="match status" value="1"/>
</dbReference>
<dbReference type="OrthoDB" id="9775794at2"/>
<keyword evidence="4" id="KW-1185">Reference proteome</keyword>
<dbReference type="Pfam" id="PF00378">
    <property type="entry name" value="ECH_1"/>
    <property type="match status" value="1"/>
</dbReference>
<dbReference type="PANTHER" id="PTHR42964">
    <property type="entry name" value="ENOYL-COA HYDRATASE"/>
    <property type="match status" value="1"/>
</dbReference>
<evidence type="ECO:0000256" key="1">
    <source>
        <dbReference type="ARBA" id="ARBA00005254"/>
    </source>
</evidence>
<dbReference type="EMBL" id="CP041253">
    <property type="protein sequence ID" value="QDH77822.1"/>
    <property type="molecule type" value="Genomic_DNA"/>
</dbReference>